<evidence type="ECO:0000256" key="3">
    <source>
        <dbReference type="ARBA" id="ARBA00012744"/>
    </source>
</evidence>
<dbReference type="NCBIfam" id="TIGR03356">
    <property type="entry name" value="BGL"/>
    <property type="match status" value="1"/>
</dbReference>
<sequence length="457" mass="51605">MNQNQFPEDFCWGVATASYQIEGAIAEGGRKPSVWDTFSATPGRVVNGDTGEFACDHYHQYENDVQLMVKLGIKHYRFSIAWPRVIPDGRGKVNEEGIDFYKRLVDCLLEAGITPHATLFHWDSPQALEDLYGSWQSRQMAFDFADYVSAVVSRLGDRITHWMTINEILCFTHMGYGVEADPPHAPGKRVNTQKEVWQTSHHALLAHGLGCQAIRAASPTPCHVALVDNFGVTVPINESIAHIAAAKKALHTCFQNGGIIFPVLTGSYSSAMLEELGKDAPEIKPGDLEIIHQPLDALGLNIYTGTYVRAVDNERGYELLDLPKGYPRMHMPWLNILPESIYWGIRHVSETLGQKDLPVFITENGCAAEDEVNAKGEVIDTDRIMYLRQYLKSASRAISEGYPLKGYFVWTLMDNFEWAWGYSRRFGIIYTDYSTQNRIPKASFDWYAECIRQRRVV</sequence>
<dbReference type="InterPro" id="IPR017736">
    <property type="entry name" value="Glyco_hydro_1_beta-glucosidase"/>
</dbReference>
<evidence type="ECO:0000256" key="11">
    <source>
        <dbReference type="RuleBase" id="RU361175"/>
    </source>
</evidence>
<keyword evidence="4 11" id="KW-0378">Hydrolase</keyword>
<evidence type="ECO:0000256" key="2">
    <source>
        <dbReference type="ARBA" id="ARBA00010838"/>
    </source>
</evidence>
<feature type="active site" description="Proton donor" evidence="9">
    <location>
        <position position="167"/>
    </location>
</feature>
<dbReference type="RefSeq" id="WP_016873872.1">
    <property type="nucleotide sequence ID" value="NZ_AJLN01000050.1"/>
</dbReference>
<feature type="active site" description="Nucleophile" evidence="9">
    <location>
        <position position="363"/>
    </location>
</feature>
<evidence type="ECO:0000256" key="7">
    <source>
        <dbReference type="ARBA" id="ARBA00023295"/>
    </source>
</evidence>
<evidence type="ECO:0000313" key="13">
    <source>
        <dbReference type="Proteomes" id="UP000268857"/>
    </source>
</evidence>
<dbReference type="GO" id="GO:0005829">
    <property type="term" value="C:cytosol"/>
    <property type="evidence" value="ECO:0007669"/>
    <property type="project" value="TreeGrafter"/>
</dbReference>
<evidence type="ECO:0000256" key="5">
    <source>
        <dbReference type="ARBA" id="ARBA00023001"/>
    </source>
</evidence>
<reference evidence="12 13" key="1">
    <citation type="journal article" date="2019" name="Genome Biol. Evol.">
        <title>Day and night: Metabolic profiles and evolutionary relationships of six axenic non-marine cyanobacteria.</title>
        <authorList>
            <person name="Will S.E."/>
            <person name="Henke P."/>
            <person name="Boedeker C."/>
            <person name="Huang S."/>
            <person name="Brinkmann H."/>
            <person name="Rohde M."/>
            <person name="Jarek M."/>
            <person name="Friedl T."/>
            <person name="Seufert S."/>
            <person name="Schumacher M."/>
            <person name="Overmann J."/>
            <person name="Neumann-Schaal M."/>
            <person name="Petersen J."/>
        </authorList>
    </citation>
    <scope>NUCLEOTIDE SEQUENCE [LARGE SCALE GENOMIC DNA]</scope>
    <source>
        <strain evidence="12 13">PCC 6912</strain>
    </source>
</reference>
<accession>A0A3S0XZ05</accession>
<keyword evidence="5" id="KW-0136">Cellulose degradation</keyword>
<dbReference type="PANTHER" id="PTHR10353">
    <property type="entry name" value="GLYCOSYL HYDROLASE"/>
    <property type="match status" value="1"/>
</dbReference>
<dbReference type="InterPro" id="IPR033132">
    <property type="entry name" value="GH_1_N_CS"/>
</dbReference>
<protein>
    <recommendedName>
        <fullName evidence="3 11">Beta-glucosidase</fullName>
        <ecNumber evidence="3 11">3.2.1.21</ecNumber>
    </recommendedName>
</protein>
<dbReference type="FunFam" id="3.20.20.80:FF:000004">
    <property type="entry name" value="Beta-glucosidase 6-phospho-beta-glucosidase"/>
    <property type="match status" value="1"/>
</dbReference>
<evidence type="ECO:0000313" key="12">
    <source>
        <dbReference type="EMBL" id="RUR80204.1"/>
    </source>
</evidence>
<feature type="binding site" evidence="10">
    <location>
        <position position="166"/>
    </location>
    <ligand>
        <name>substrate</name>
    </ligand>
</feature>
<gene>
    <name evidence="12" type="primary">bgl</name>
    <name evidence="12" type="ORF">PCC6912_30640</name>
</gene>
<dbReference type="PRINTS" id="PR00131">
    <property type="entry name" value="GLHYDRLASE1"/>
</dbReference>
<dbReference type="EC" id="3.2.1.21" evidence="3 11"/>
<comment type="caution">
    <text evidence="12">The sequence shown here is derived from an EMBL/GenBank/DDBJ whole genome shotgun (WGS) entry which is preliminary data.</text>
</comment>
<feature type="binding site" evidence="10">
    <location>
        <position position="410"/>
    </location>
    <ligand>
        <name>substrate</name>
    </ligand>
</feature>
<dbReference type="GO" id="GO:0030245">
    <property type="term" value="P:cellulose catabolic process"/>
    <property type="evidence" value="ECO:0007669"/>
    <property type="project" value="UniProtKB-KW"/>
</dbReference>
<feature type="binding site" evidence="10">
    <location>
        <begin position="417"/>
        <end position="418"/>
    </location>
    <ligand>
        <name>substrate</name>
    </ligand>
</feature>
<dbReference type="STRING" id="211165.GCA_000317285_01382"/>
<dbReference type="AlphaFoldDB" id="A0A3S0XZ05"/>
<dbReference type="SUPFAM" id="SSF51445">
    <property type="entry name" value="(Trans)glycosidases"/>
    <property type="match status" value="1"/>
</dbReference>
<dbReference type="GO" id="GO:0008422">
    <property type="term" value="F:beta-glucosidase activity"/>
    <property type="evidence" value="ECO:0007669"/>
    <property type="project" value="UniProtKB-EC"/>
</dbReference>
<dbReference type="EMBL" id="RSCJ01000011">
    <property type="protein sequence ID" value="RUR80204.1"/>
    <property type="molecule type" value="Genomic_DNA"/>
</dbReference>
<evidence type="ECO:0000256" key="4">
    <source>
        <dbReference type="ARBA" id="ARBA00022801"/>
    </source>
</evidence>
<dbReference type="Gene3D" id="3.20.20.80">
    <property type="entry name" value="Glycosidases"/>
    <property type="match status" value="1"/>
</dbReference>
<name>A0A3S0XZ05_CHLFR</name>
<evidence type="ECO:0000256" key="9">
    <source>
        <dbReference type="PIRSR" id="PIRSR617736-1"/>
    </source>
</evidence>
<evidence type="ECO:0000256" key="8">
    <source>
        <dbReference type="ARBA" id="ARBA00023326"/>
    </source>
</evidence>
<comment type="catalytic activity">
    <reaction evidence="1 11">
        <text>Hydrolysis of terminal, non-reducing beta-D-glucosyl residues with release of beta-D-glucose.</text>
        <dbReference type="EC" id="3.2.1.21"/>
    </reaction>
</comment>
<feature type="binding site" evidence="10">
    <location>
        <position position="20"/>
    </location>
    <ligand>
        <name>substrate</name>
    </ligand>
</feature>
<organism evidence="12 13">
    <name type="scientific">Chlorogloeopsis fritschii PCC 6912</name>
    <dbReference type="NCBI Taxonomy" id="211165"/>
    <lineage>
        <taxon>Bacteria</taxon>
        <taxon>Bacillati</taxon>
        <taxon>Cyanobacteriota</taxon>
        <taxon>Cyanophyceae</taxon>
        <taxon>Nostocales</taxon>
        <taxon>Chlorogloeopsidaceae</taxon>
        <taxon>Chlorogloeopsis</taxon>
    </lineage>
</organism>
<keyword evidence="7 11" id="KW-0326">Glycosidase</keyword>
<evidence type="ECO:0000256" key="6">
    <source>
        <dbReference type="ARBA" id="ARBA00023277"/>
    </source>
</evidence>
<evidence type="ECO:0000256" key="1">
    <source>
        <dbReference type="ARBA" id="ARBA00000448"/>
    </source>
</evidence>
<evidence type="ECO:0000256" key="10">
    <source>
        <dbReference type="PIRSR" id="PIRSR617736-2"/>
    </source>
</evidence>
<feature type="binding site" evidence="10">
    <location>
        <position position="303"/>
    </location>
    <ligand>
        <name>substrate</name>
    </ligand>
</feature>
<keyword evidence="6" id="KW-0119">Carbohydrate metabolism</keyword>
<dbReference type="Pfam" id="PF00232">
    <property type="entry name" value="Glyco_hydro_1"/>
    <property type="match status" value="1"/>
</dbReference>
<dbReference type="InterPro" id="IPR017853">
    <property type="entry name" value="GH"/>
</dbReference>
<keyword evidence="8" id="KW-0624">Polysaccharide degradation</keyword>
<dbReference type="InterPro" id="IPR001360">
    <property type="entry name" value="Glyco_hydro_1"/>
</dbReference>
<dbReference type="OrthoDB" id="9765195at2"/>
<dbReference type="Proteomes" id="UP000268857">
    <property type="component" value="Unassembled WGS sequence"/>
</dbReference>
<feature type="binding site" evidence="10">
    <location>
        <position position="121"/>
    </location>
    <ligand>
        <name>substrate</name>
    </ligand>
</feature>
<dbReference type="PANTHER" id="PTHR10353:SF36">
    <property type="entry name" value="LP05116P"/>
    <property type="match status" value="1"/>
</dbReference>
<comment type="similarity">
    <text evidence="2 11">Belongs to the glycosyl hydrolase 1 family.</text>
</comment>
<keyword evidence="13" id="KW-1185">Reference proteome</keyword>
<dbReference type="PROSITE" id="PS00653">
    <property type="entry name" value="GLYCOSYL_HYDROL_F1_2"/>
    <property type="match status" value="1"/>
</dbReference>
<proteinExistence type="inferred from homology"/>